<dbReference type="Pfam" id="PF16289">
    <property type="entry name" value="PIN_12"/>
    <property type="match status" value="1"/>
</dbReference>
<organism evidence="2 3">
    <name type="scientific">Amphritea japonica ATCC BAA-1530</name>
    <dbReference type="NCBI Taxonomy" id="1278309"/>
    <lineage>
        <taxon>Bacteria</taxon>
        <taxon>Pseudomonadati</taxon>
        <taxon>Pseudomonadota</taxon>
        <taxon>Gammaproteobacteria</taxon>
        <taxon>Oceanospirillales</taxon>
        <taxon>Oceanospirillaceae</taxon>
        <taxon>Amphritea</taxon>
    </lineage>
</organism>
<evidence type="ECO:0000313" key="2">
    <source>
        <dbReference type="EMBL" id="BBB25943.1"/>
    </source>
</evidence>
<dbReference type="RefSeq" id="WP_019621548.1">
    <property type="nucleotide sequence ID" value="NZ_AP014545.1"/>
</dbReference>
<evidence type="ECO:0000313" key="3">
    <source>
        <dbReference type="Proteomes" id="UP000595663"/>
    </source>
</evidence>
<sequence length="378" mass="42440">MGEEDHDFGGLTVDTSIFDNHGIRLESGLLRKLDQFKPTDVELAISDIVLNEVRNHLKSKVSEIKNKLEKSIKDTETHLCFDSSKINDGKSILIPEKSPEEITDERLKDFQESNGFTTVESSKYLNVDELINSYFSHKAPFSESGQKKNEFPDAIALLSLEKWAEENEIKVLAVSTDKDWVKFCEVSDWLFIKGDLAEAISTFQPKTAPYHFCDVLAKAISSGDDQAVIADIEQAACDYTNDLYLYAEATSGFFWEATDSVEVNYESFEFVEDGNNQPVLRLVEVEEESIVIEAKVIIKAEASCSFSLSVHDSIDKDYVFLDSSSASTDFEYKTDVLMTLAGEFDQGMDAVELVGIEFLSSPNSVEFGDLQPDFWDDE</sequence>
<dbReference type="OrthoDB" id="9766796at2"/>
<dbReference type="AlphaFoldDB" id="A0A7R6PAK8"/>
<proteinExistence type="predicted"/>
<dbReference type="Proteomes" id="UP000595663">
    <property type="component" value="Chromosome"/>
</dbReference>
<evidence type="ECO:0000259" key="1">
    <source>
        <dbReference type="Pfam" id="PF16289"/>
    </source>
</evidence>
<dbReference type="KEGG" id="ajp:AMJAP_1348"/>
<gene>
    <name evidence="2" type="ORF">AMJAP_1348</name>
</gene>
<feature type="domain" description="DUF4935" evidence="1">
    <location>
        <begin position="12"/>
        <end position="180"/>
    </location>
</feature>
<keyword evidence="3" id="KW-1185">Reference proteome</keyword>
<accession>A0A7R6PAK8</accession>
<dbReference type="InterPro" id="IPR032557">
    <property type="entry name" value="DUF4935"/>
</dbReference>
<protein>
    <recommendedName>
        <fullName evidence="1">DUF4935 domain-containing protein</fullName>
    </recommendedName>
</protein>
<dbReference type="EMBL" id="AP014545">
    <property type="protein sequence ID" value="BBB25943.1"/>
    <property type="molecule type" value="Genomic_DNA"/>
</dbReference>
<reference evidence="2 3" key="1">
    <citation type="journal article" date="2008" name="Int. J. Syst. Evol. Microbiol.">
        <title>Amphritea japonica sp. nov. and Amphritea balenae sp. nov., isolated from the sediment adjacent to sperm whale carcasses off Kagoshima, Japan.</title>
        <authorList>
            <person name="Miyazaki M."/>
            <person name="Nogi Y."/>
            <person name="Fujiwara Y."/>
            <person name="Kawato M."/>
            <person name="Nagahama T."/>
            <person name="Kubokawa K."/>
            <person name="Horikoshi K."/>
        </authorList>
    </citation>
    <scope>NUCLEOTIDE SEQUENCE [LARGE SCALE GENOMIC DNA]</scope>
    <source>
        <strain evidence="2 3">ATCC BAA-1530</strain>
    </source>
</reference>
<name>A0A7R6PAK8_9GAMM</name>